<organism evidence="2 3">
    <name type="scientific">Gimesia aquarii</name>
    <dbReference type="NCBI Taxonomy" id="2527964"/>
    <lineage>
        <taxon>Bacteria</taxon>
        <taxon>Pseudomonadati</taxon>
        <taxon>Planctomycetota</taxon>
        <taxon>Planctomycetia</taxon>
        <taxon>Planctomycetales</taxon>
        <taxon>Planctomycetaceae</taxon>
        <taxon>Gimesia</taxon>
    </lineage>
</organism>
<dbReference type="Proteomes" id="UP000318384">
    <property type="component" value="Chromosome"/>
</dbReference>
<sequence length="258" mass="30073">MKGTDIATYLSIAIAIISTGLSIWFKIKTKWKVDELKRALKSIHDIARKGKWLSMLSVADLTLLIGQLESKLSDIEQYAKEFTDQPEQSEYGHLIEKGYLSYKSAIYKIEKSPVVKTIWLVTPDLEPDSSKKDTAEMVLRNLKDRKEYVYFYPDDLANEQATVERLYANIGISSSMTRLMDQITLIPISRQHIPEIFEERSNIIFFLKDTHIFDCYKEIVITRVVERGEIWDHLDRTTADNLYHKLLKVYDEHMSSRQ</sequence>
<keyword evidence="1" id="KW-1133">Transmembrane helix</keyword>
<evidence type="ECO:0000313" key="3">
    <source>
        <dbReference type="Proteomes" id="UP000318384"/>
    </source>
</evidence>
<accession>A0A517X294</accession>
<dbReference type="OrthoDB" id="10012339at2"/>
<keyword evidence="1" id="KW-0472">Membrane</keyword>
<dbReference type="EMBL" id="CP037422">
    <property type="protein sequence ID" value="QDU11625.1"/>
    <property type="molecule type" value="Genomic_DNA"/>
</dbReference>
<keyword evidence="1" id="KW-0812">Transmembrane</keyword>
<dbReference type="RefSeq" id="WP_145179392.1">
    <property type="nucleotide sequence ID" value="NZ_CP037422.1"/>
</dbReference>
<evidence type="ECO:0000313" key="2">
    <source>
        <dbReference type="EMBL" id="QDU11625.1"/>
    </source>
</evidence>
<evidence type="ECO:0000256" key="1">
    <source>
        <dbReference type="SAM" id="Phobius"/>
    </source>
</evidence>
<reference evidence="2 3" key="1">
    <citation type="submission" date="2019-03" db="EMBL/GenBank/DDBJ databases">
        <title>Deep-cultivation of Planctomycetes and their phenomic and genomic characterization uncovers novel biology.</title>
        <authorList>
            <person name="Wiegand S."/>
            <person name="Jogler M."/>
            <person name="Boedeker C."/>
            <person name="Pinto D."/>
            <person name="Vollmers J."/>
            <person name="Rivas-Marin E."/>
            <person name="Kohn T."/>
            <person name="Peeters S.H."/>
            <person name="Heuer A."/>
            <person name="Rast P."/>
            <person name="Oberbeckmann S."/>
            <person name="Bunk B."/>
            <person name="Jeske O."/>
            <person name="Meyerdierks A."/>
            <person name="Storesund J.E."/>
            <person name="Kallscheuer N."/>
            <person name="Luecker S."/>
            <person name="Lage O.M."/>
            <person name="Pohl T."/>
            <person name="Merkel B.J."/>
            <person name="Hornburger P."/>
            <person name="Mueller R.-W."/>
            <person name="Bruemmer F."/>
            <person name="Labrenz M."/>
            <person name="Spormann A.M."/>
            <person name="Op den Camp H."/>
            <person name="Overmann J."/>
            <person name="Amann R."/>
            <person name="Jetten M.S.M."/>
            <person name="Mascher T."/>
            <person name="Medema M.H."/>
            <person name="Devos D.P."/>
            <person name="Kaster A.-K."/>
            <person name="Ovreas L."/>
            <person name="Rohde M."/>
            <person name="Galperin M.Y."/>
            <person name="Jogler C."/>
        </authorList>
    </citation>
    <scope>NUCLEOTIDE SEQUENCE [LARGE SCALE GENOMIC DNA]</scope>
    <source>
        <strain evidence="2 3">V202</strain>
    </source>
</reference>
<dbReference type="AlphaFoldDB" id="A0A517X294"/>
<name>A0A517X294_9PLAN</name>
<proteinExistence type="predicted"/>
<protein>
    <submittedName>
        <fullName evidence="2">Uncharacterized protein</fullName>
    </submittedName>
</protein>
<keyword evidence="3" id="KW-1185">Reference proteome</keyword>
<gene>
    <name evidence="2" type="ORF">V202x_50490</name>
</gene>
<feature type="transmembrane region" description="Helical" evidence="1">
    <location>
        <begin position="6"/>
        <end position="27"/>
    </location>
</feature>